<accession>A0A6J7FVV3</accession>
<dbReference type="InterPro" id="IPR010998">
    <property type="entry name" value="Integrase_recombinase_N"/>
</dbReference>
<gene>
    <name evidence="6" type="ORF">UFOPK3564_00348</name>
</gene>
<dbReference type="PROSITE" id="PS51900">
    <property type="entry name" value="CB"/>
    <property type="match status" value="1"/>
</dbReference>
<dbReference type="SUPFAM" id="SSF56349">
    <property type="entry name" value="DNA breaking-rejoining enzymes"/>
    <property type="match status" value="1"/>
</dbReference>
<evidence type="ECO:0000259" key="4">
    <source>
        <dbReference type="PROSITE" id="PS51898"/>
    </source>
</evidence>
<dbReference type="Gene3D" id="1.10.150.130">
    <property type="match status" value="1"/>
</dbReference>
<dbReference type="InterPro" id="IPR011010">
    <property type="entry name" value="DNA_brk_join_enz"/>
</dbReference>
<dbReference type="InterPro" id="IPR013762">
    <property type="entry name" value="Integrase-like_cat_sf"/>
</dbReference>
<evidence type="ECO:0000259" key="5">
    <source>
        <dbReference type="PROSITE" id="PS51900"/>
    </source>
</evidence>
<feature type="domain" description="Tyr recombinase" evidence="4">
    <location>
        <begin position="137"/>
        <end position="333"/>
    </location>
</feature>
<evidence type="ECO:0000313" key="6">
    <source>
        <dbReference type="EMBL" id="CAB4896860.1"/>
    </source>
</evidence>
<dbReference type="InterPro" id="IPR002104">
    <property type="entry name" value="Integrase_catalytic"/>
</dbReference>
<dbReference type="Pfam" id="PF02899">
    <property type="entry name" value="Phage_int_SAM_1"/>
    <property type="match status" value="1"/>
</dbReference>
<keyword evidence="2" id="KW-0238">DNA-binding</keyword>
<dbReference type="InterPro" id="IPR052925">
    <property type="entry name" value="Phage_Integrase-like_Recomb"/>
</dbReference>
<dbReference type="AlphaFoldDB" id="A0A6J7FVV3"/>
<dbReference type="GO" id="GO:0006310">
    <property type="term" value="P:DNA recombination"/>
    <property type="evidence" value="ECO:0007669"/>
    <property type="project" value="UniProtKB-KW"/>
</dbReference>
<evidence type="ECO:0000256" key="1">
    <source>
        <dbReference type="ARBA" id="ARBA00022908"/>
    </source>
</evidence>
<dbReference type="Gene3D" id="1.10.443.10">
    <property type="entry name" value="Intergrase catalytic core"/>
    <property type="match status" value="1"/>
</dbReference>
<reference evidence="6" key="1">
    <citation type="submission" date="2020-05" db="EMBL/GenBank/DDBJ databases">
        <authorList>
            <person name="Chiriac C."/>
            <person name="Salcher M."/>
            <person name="Ghai R."/>
            <person name="Kavagutti S V."/>
        </authorList>
    </citation>
    <scope>NUCLEOTIDE SEQUENCE</scope>
</reference>
<dbReference type="InterPro" id="IPR004107">
    <property type="entry name" value="Integrase_SAM-like_N"/>
</dbReference>
<dbReference type="SUPFAM" id="SSF47823">
    <property type="entry name" value="lambda integrase-like, N-terminal domain"/>
    <property type="match status" value="1"/>
</dbReference>
<dbReference type="CDD" id="cd00799">
    <property type="entry name" value="INT_Cre_C"/>
    <property type="match status" value="1"/>
</dbReference>
<evidence type="ECO:0000256" key="3">
    <source>
        <dbReference type="ARBA" id="ARBA00023172"/>
    </source>
</evidence>
<dbReference type="EMBL" id="CAFBMK010000011">
    <property type="protein sequence ID" value="CAB4896860.1"/>
    <property type="molecule type" value="Genomic_DNA"/>
</dbReference>
<proteinExistence type="predicted"/>
<keyword evidence="1" id="KW-0229">DNA integration</keyword>
<dbReference type="GO" id="GO:0003677">
    <property type="term" value="F:DNA binding"/>
    <property type="evidence" value="ECO:0007669"/>
    <property type="project" value="UniProtKB-KW"/>
</dbReference>
<sequence>MADAETTPDLDVEVVDALPTVVPSHLPGELQDLLDAAREYADAATAPNTVKAYQSDWRGFTAWCAQHRLQPLPADSMTVALYLTAMAKNGRKVTTIRRHTAAIARAHRDNGHPNPMWDPTAALVLEGIARTHRSAPKKKVALLRDPMVQLIDRIETDTPAGLRDRALLLLGFALGLRRSELVQILIEDLSPNADGLTIRLATSKTDQTGHGHEFLLPYAEPGRPCPVRAIRAWLDHTGLTHGPLIRRLHRNGIPGEALSPQSVALIVKRRAKAAGLNPADFAGHSLRAGFATQASRDGHRTEQITDVTRHRDRRTLDGYVRAGKGAEDVARVL</sequence>
<dbReference type="Pfam" id="PF00589">
    <property type="entry name" value="Phage_integrase"/>
    <property type="match status" value="1"/>
</dbReference>
<dbReference type="InterPro" id="IPR044068">
    <property type="entry name" value="CB"/>
</dbReference>
<feature type="domain" description="Core-binding (CB)" evidence="5">
    <location>
        <begin position="31"/>
        <end position="111"/>
    </location>
</feature>
<name>A0A6J7FVV3_9ZZZZ</name>
<dbReference type="GO" id="GO:0015074">
    <property type="term" value="P:DNA integration"/>
    <property type="evidence" value="ECO:0007669"/>
    <property type="project" value="UniProtKB-KW"/>
</dbReference>
<keyword evidence="3" id="KW-0233">DNA recombination</keyword>
<organism evidence="6">
    <name type="scientific">freshwater metagenome</name>
    <dbReference type="NCBI Taxonomy" id="449393"/>
    <lineage>
        <taxon>unclassified sequences</taxon>
        <taxon>metagenomes</taxon>
        <taxon>ecological metagenomes</taxon>
    </lineage>
</organism>
<dbReference type="PROSITE" id="PS51898">
    <property type="entry name" value="TYR_RECOMBINASE"/>
    <property type="match status" value="1"/>
</dbReference>
<dbReference type="PANTHER" id="PTHR34605:SF4">
    <property type="entry name" value="DNA ADENINE METHYLTRANSFERASE"/>
    <property type="match status" value="1"/>
</dbReference>
<evidence type="ECO:0000256" key="2">
    <source>
        <dbReference type="ARBA" id="ARBA00023125"/>
    </source>
</evidence>
<dbReference type="PANTHER" id="PTHR34605">
    <property type="entry name" value="PHAGE_INTEGRASE DOMAIN-CONTAINING PROTEIN"/>
    <property type="match status" value="1"/>
</dbReference>
<protein>
    <submittedName>
        <fullName evidence="6">Unannotated protein</fullName>
    </submittedName>
</protein>